<protein>
    <submittedName>
        <fullName evidence="1">Uncharacterized protein</fullName>
    </submittedName>
</protein>
<dbReference type="RefSeq" id="WP_377492673.1">
    <property type="nucleotide sequence ID" value="NZ_JBHUOX010000097.1"/>
</dbReference>
<accession>A0ABW6C420</accession>
<gene>
    <name evidence="1" type="ORF">ACFS7Z_27195</name>
</gene>
<name>A0ABW6C420_9BACT</name>
<reference evidence="2" key="1">
    <citation type="journal article" date="2019" name="Int. J. Syst. Evol. Microbiol.">
        <title>The Global Catalogue of Microorganisms (GCM) 10K type strain sequencing project: providing services to taxonomists for standard genome sequencing and annotation.</title>
        <authorList>
            <consortium name="The Broad Institute Genomics Platform"/>
            <consortium name="The Broad Institute Genome Sequencing Center for Infectious Disease"/>
            <person name="Wu L."/>
            <person name="Ma J."/>
        </authorList>
    </citation>
    <scope>NUCLEOTIDE SEQUENCE [LARGE SCALE GENOMIC DNA]</scope>
    <source>
        <strain evidence="2">KCTC 23984</strain>
    </source>
</reference>
<dbReference type="Proteomes" id="UP001597641">
    <property type="component" value="Unassembled WGS sequence"/>
</dbReference>
<keyword evidence="2" id="KW-1185">Reference proteome</keyword>
<dbReference type="EMBL" id="JBHUOX010000097">
    <property type="protein sequence ID" value="MFD3004067.1"/>
    <property type="molecule type" value="Genomic_DNA"/>
</dbReference>
<evidence type="ECO:0000313" key="2">
    <source>
        <dbReference type="Proteomes" id="UP001597641"/>
    </source>
</evidence>
<organism evidence="1 2">
    <name type="scientific">Pontibacter toksunensis</name>
    <dbReference type="NCBI Taxonomy" id="1332631"/>
    <lineage>
        <taxon>Bacteria</taxon>
        <taxon>Pseudomonadati</taxon>
        <taxon>Bacteroidota</taxon>
        <taxon>Cytophagia</taxon>
        <taxon>Cytophagales</taxon>
        <taxon>Hymenobacteraceae</taxon>
        <taxon>Pontibacter</taxon>
    </lineage>
</organism>
<feature type="non-terminal residue" evidence="1">
    <location>
        <position position="299"/>
    </location>
</feature>
<feature type="non-terminal residue" evidence="1">
    <location>
        <position position="1"/>
    </location>
</feature>
<comment type="caution">
    <text evidence="1">The sequence shown here is derived from an EMBL/GenBank/DDBJ whole genome shotgun (WGS) entry which is preliminary data.</text>
</comment>
<proteinExistence type="predicted"/>
<evidence type="ECO:0000313" key="1">
    <source>
        <dbReference type="EMBL" id="MFD3004067.1"/>
    </source>
</evidence>
<sequence>MNEVKQYIRQATATDDEDRKEAVEKIRLGLIPYLLKTEKAKDMVISFKDAGSQAAEIATKPGEDPWNFWVFNLNMNGYFSGDRNYSSSSLSGGISAGRVTEKLKTSFSLNANKNKNRFGEGDEQFTYTNERYGFSNTTVWSLTSHLSAGGYVSAQKSDYSNYDLSLAVTPAVEYNFVPYSESNNRYIGLMYRAGPQYFNYIEETIFSQTEELRFQESLSLDVSFNQKWGRVSGSTSFSHYFHDFSKKRLSFSGYGEVRLVKGLSLNLGGYYAIQRDQLNIIKGTVSDQDLLTRRRQLDS</sequence>